<organism evidence="1">
    <name type="scientific">Fusarium oxysporum f. sp. pisi HDV247</name>
    <dbReference type="NCBI Taxonomy" id="1080344"/>
    <lineage>
        <taxon>Eukaryota</taxon>
        <taxon>Fungi</taxon>
        <taxon>Dikarya</taxon>
        <taxon>Ascomycota</taxon>
        <taxon>Pezizomycotina</taxon>
        <taxon>Sordariomycetes</taxon>
        <taxon>Hypocreomycetidae</taxon>
        <taxon>Hypocreales</taxon>
        <taxon>Nectriaceae</taxon>
        <taxon>Fusarium</taxon>
        <taxon>Fusarium oxysporum species complex</taxon>
    </lineage>
</organism>
<dbReference type="HOGENOM" id="CLU_3143106_0_0_1"/>
<reference evidence="1" key="1">
    <citation type="submission" date="2011-10" db="EMBL/GenBank/DDBJ databases">
        <title>The Genome Sequence of Fusarium oxysporum HDV247.</title>
        <authorList>
            <consortium name="The Broad Institute Genome Sequencing Platform"/>
            <person name="Ma L.-J."/>
            <person name="Gale L.R."/>
            <person name="Schwartz D.C."/>
            <person name="Zhou S."/>
            <person name="Corby-Kistler H."/>
            <person name="Young S.K."/>
            <person name="Zeng Q."/>
            <person name="Gargeya S."/>
            <person name="Fitzgerald M."/>
            <person name="Haas B."/>
            <person name="Abouelleil A."/>
            <person name="Alvarado L."/>
            <person name="Arachchi H.M."/>
            <person name="Berlin A."/>
            <person name="Brown A."/>
            <person name="Chapman S.B."/>
            <person name="Chen Z."/>
            <person name="Dunbar C."/>
            <person name="Freedman E."/>
            <person name="Gearin G."/>
            <person name="Goldberg J."/>
            <person name="Griggs A."/>
            <person name="Gujja S."/>
            <person name="Heiman D."/>
            <person name="Howarth C."/>
            <person name="Larson L."/>
            <person name="Lui A."/>
            <person name="MacDonald P.J.P."/>
            <person name="Montmayeur A."/>
            <person name="Murphy C."/>
            <person name="Neiman D."/>
            <person name="Pearson M."/>
            <person name="Priest M."/>
            <person name="Roberts A."/>
            <person name="Saif S."/>
            <person name="Shea T."/>
            <person name="Shenoy N."/>
            <person name="Sisk P."/>
            <person name="Stolte C."/>
            <person name="Sykes S."/>
            <person name="Wortman J."/>
            <person name="Nusbaum C."/>
            <person name="Birren B."/>
        </authorList>
    </citation>
    <scope>NUCLEOTIDE SEQUENCE [LARGE SCALE GENOMIC DNA]</scope>
    <source>
        <strain evidence="1">HDV247</strain>
    </source>
</reference>
<dbReference type="EMBL" id="KI981465">
    <property type="protein sequence ID" value="EXA28400.1"/>
    <property type="molecule type" value="Genomic_DNA"/>
</dbReference>
<sequence length="49" mass="5634">MYRDSRVNMTCLLACLWSHRDIATVTSWRSARRSVKSLKPKAVGRPKLS</sequence>
<name>W9NKK7_FUSOX</name>
<dbReference type="Proteomes" id="UP000030751">
    <property type="component" value="Unassembled WGS sequence"/>
</dbReference>
<proteinExistence type="predicted"/>
<protein>
    <submittedName>
        <fullName evidence="1">Uncharacterized protein</fullName>
    </submittedName>
</protein>
<evidence type="ECO:0000313" key="1">
    <source>
        <dbReference type="EMBL" id="EXA28400.1"/>
    </source>
</evidence>
<accession>W9NKK7</accession>
<gene>
    <name evidence="1" type="ORF">FOVG_19993</name>
</gene>
<dbReference type="AlphaFoldDB" id="W9NKK7"/>
<reference evidence="1" key="2">
    <citation type="submission" date="2014-02" db="EMBL/GenBank/DDBJ databases">
        <title>Annotation of the Genome Sequence of Fusarium oxysporum HDV247.</title>
        <authorList>
            <consortium name="The Broad Institute Genomics Platform"/>
            <person name="Ma L.-J."/>
            <person name="Corby-Kistler H."/>
            <person name="Broz K."/>
            <person name="Gale L.R."/>
            <person name="Jonkers W."/>
            <person name="O'Donnell K."/>
            <person name="Ploetz R."/>
            <person name="Steinberg C."/>
            <person name="Schwartz D.C."/>
            <person name="VanEtten H."/>
            <person name="Zhou S."/>
            <person name="Young S.K."/>
            <person name="Zeng Q."/>
            <person name="Gargeya S."/>
            <person name="Fitzgerald M."/>
            <person name="Abouelleil A."/>
            <person name="Alvarado L."/>
            <person name="Chapman S.B."/>
            <person name="Gainer-Dewar J."/>
            <person name="Goldberg J."/>
            <person name="Griggs A."/>
            <person name="Gujja S."/>
            <person name="Hansen M."/>
            <person name="Howarth C."/>
            <person name="Imamovic A."/>
            <person name="Ireland A."/>
            <person name="Larimer J."/>
            <person name="McCowan C."/>
            <person name="Murphy C."/>
            <person name="Pearson M."/>
            <person name="Poon T.W."/>
            <person name="Priest M."/>
            <person name="Roberts A."/>
            <person name="Saif S."/>
            <person name="Shea T."/>
            <person name="Sykes S."/>
            <person name="Wortman J."/>
            <person name="Nusbaum C."/>
            <person name="Birren B."/>
        </authorList>
    </citation>
    <scope>NUCLEOTIDE SEQUENCE</scope>
    <source>
        <strain evidence="1">HDV247</strain>
    </source>
</reference>